<reference evidence="2 3" key="1">
    <citation type="submission" date="2016-10" db="EMBL/GenBank/DDBJ databases">
        <authorList>
            <person name="de Groot N.N."/>
        </authorList>
    </citation>
    <scope>NUCLEOTIDE SEQUENCE [LARGE SCALE GENOMIC DNA]</scope>
    <source>
        <strain evidence="2 3">DSM 44637</strain>
    </source>
</reference>
<accession>A0A1I5S150</accession>
<feature type="compositionally biased region" description="Basic and acidic residues" evidence="1">
    <location>
        <begin position="224"/>
        <end position="248"/>
    </location>
</feature>
<evidence type="ECO:0000256" key="1">
    <source>
        <dbReference type="SAM" id="MobiDB-lite"/>
    </source>
</evidence>
<sequence length="282" mass="30390">MRTADRLVGHCQEPCGGLGRPAGPQHGRDLAGVQSRVGRQSYDVTTQEAWGPPKSPELTWGVLGIHDGAVYAATGPGRGAFVASRWTPGAEPVDLAPPVHRRDPLSGTQLREEARGLAVFTSSGERLEAAEPYRWRFVPGGGIRSGTIRPPWSWSTRPPGQPPSTRFPRGVTSAKPCRPHRSGKPPAPWSSPSRTAFGHFDRPEIAGYRPFPIEPVLAGGPDAPGRRPRGDDPERLPDPGTRTRDQRRAAATASFHTAYPIASEFFSSGGSGMFDVVSQARW</sequence>
<gene>
    <name evidence="2" type="ORF">SAMN05421854_106143</name>
</gene>
<name>A0A1I5S150_9PSEU</name>
<evidence type="ECO:0000313" key="2">
    <source>
        <dbReference type="EMBL" id="SFP64367.1"/>
    </source>
</evidence>
<organism evidence="2 3">
    <name type="scientific">Amycolatopsis rubida</name>
    <dbReference type="NCBI Taxonomy" id="112413"/>
    <lineage>
        <taxon>Bacteria</taxon>
        <taxon>Bacillati</taxon>
        <taxon>Actinomycetota</taxon>
        <taxon>Actinomycetes</taxon>
        <taxon>Pseudonocardiales</taxon>
        <taxon>Pseudonocardiaceae</taxon>
        <taxon>Amycolatopsis</taxon>
    </lineage>
</organism>
<dbReference type="AlphaFoldDB" id="A0A1I5S150"/>
<dbReference type="STRING" id="112413.SAMN05421854_106143"/>
<dbReference type="Proteomes" id="UP000199137">
    <property type="component" value="Unassembled WGS sequence"/>
</dbReference>
<dbReference type="EMBL" id="FOWC01000006">
    <property type="protein sequence ID" value="SFP64367.1"/>
    <property type="molecule type" value="Genomic_DNA"/>
</dbReference>
<proteinExistence type="predicted"/>
<evidence type="ECO:0000313" key="3">
    <source>
        <dbReference type="Proteomes" id="UP000199137"/>
    </source>
</evidence>
<feature type="region of interest" description="Disordered" evidence="1">
    <location>
        <begin position="146"/>
        <end position="252"/>
    </location>
</feature>
<protein>
    <submittedName>
        <fullName evidence="2">Uncharacterized protein</fullName>
    </submittedName>
</protein>